<evidence type="ECO:0000259" key="2">
    <source>
        <dbReference type="Pfam" id="PF05729"/>
    </source>
</evidence>
<dbReference type="EMBL" id="CP000393">
    <property type="protein sequence ID" value="ABG49754.1"/>
    <property type="molecule type" value="Genomic_DNA"/>
</dbReference>
<dbReference type="Pfam" id="PF05729">
    <property type="entry name" value="NACHT"/>
    <property type="match status" value="1"/>
</dbReference>
<evidence type="ECO:0000256" key="1">
    <source>
        <dbReference type="ARBA" id="ARBA00022737"/>
    </source>
</evidence>
<dbReference type="Pfam" id="PF22735">
    <property type="entry name" value="NNH3"/>
    <property type="match status" value="1"/>
</dbReference>
<dbReference type="InterPro" id="IPR054568">
    <property type="entry name" value="NNH3"/>
</dbReference>
<dbReference type="SUPFAM" id="SSF141571">
    <property type="entry name" value="Pentapeptide repeat-like"/>
    <property type="match status" value="1"/>
</dbReference>
<feature type="domain" description="NACHT" evidence="2">
    <location>
        <begin position="316"/>
        <end position="474"/>
    </location>
</feature>
<dbReference type="Gene3D" id="2.160.20.80">
    <property type="entry name" value="E3 ubiquitin-protein ligase SopA"/>
    <property type="match status" value="2"/>
</dbReference>
<protein>
    <submittedName>
        <fullName evidence="4">Pentapeptide repeat</fullName>
    </submittedName>
</protein>
<dbReference type="SUPFAM" id="SSF52540">
    <property type="entry name" value="P-loop containing nucleoside triphosphate hydrolases"/>
    <property type="match status" value="1"/>
</dbReference>
<dbReference type="eggNOG" id="COG5635">
    <property type="taxonomic scope" value="Bacteria"/>
</dbReference>
<name>Q119S0_TRIEI</name>
<keyword evidence="1" id="KW-0677">Repeat</keyword>
<sequence>MAVKLLDDFSKSLGLETVNGGANLVKALFKLAETLEKYKDTQELKSAIEKINIESLLDALNSPLGSVVRDSVPFLPIATGIISYIVKQSRQEPTLEDEVQLLVQVAFLESFRQFFVEHPEIKEQFTDTEASEDVKKQIKKLGKDGFNRQDAKDTLICFYDSPLREKFDNVVLARLKESGLDEKTAKIVTERISRSTHRYMKEAVSEVKDDAKKLAGIYGYGWQQDLEVYGSVDGYLKNKVARLPEEKVFDESFSFQDIYVPLEVESVSDGEVDKNAESQNIEKWAKTILLPQHFDENFDENSRKNNEEKDKKDKQVLFIQGGPGRGKSVFCRMFADWVRRELHPIYTPILIRLRDVKNFAANIDQTLADAVNYDFVKIDGGWLTDRNTRFLFLLDGFDELLLERGASSELKVFLDQVAQFQKQAAENKERGHRVLITGRPLALYGIERLMPPNLERVSILPMDDDIQGQWFEKWRTVVGDEETEKFGEFLRSEQCPEQVNELAREPLLLYLLASMHRGGKLKVEMFANTDVGETKVLIYEQALEWVLEKQRVEEGKNINLEITKLEPEDLEVLLTEAGLCVVQSGGEYAAIEMIEERLVKKGDKELKRLIENAREDKREDGLKNALAAFYLKSATGAENSVEFFHKSFGEFLCAKRMAESLEYFTQKTKKGRKFSYSVSDEELVWQVYDLFGYGGLTVEVVEYLMALLVKSEAKLVVLFERLHEFYLDWCDGKFIEATEETLPQKKARELQQWRIKSGQRQVDIYTGLNVIILLFELDRYGQSQEELREQLRFYPCGQHGSENFEALKLLTIIGYSQCLGVGAFWETVGQFLSGADLRYADLSGAYLIVANLRYADLSGAYLISADLSGAYLIGANLIGADLSRADLRYADLSGANLSDAKLSGANLSDAKLSGAGLSGADLRYADLSGADLSRAKLSDAGLSGANLSVAGLSGADLRYADLSGADLRYADLSGADLSDANLSNVRWNSQTKWSNTIGLHEAIEVPEDLQQDPEFAAAVAESEAASQEQQYIF</sequence>
<dbReference type="InterPro" id="IPR027417">
    <property type="entry name" value="P-loop_NTPase"/>
</dbReference>
<dbReference type="Gene3D" id="3.40.50.300">
    <property type="entry name" value="P-loop containing nucleotide triphosphate hydrolases"/>
    <property type="match status" value="1"/>
</dbReference>
<dbReference type="eggNOG" id="COG1357">
    <property type="taxonomic scope" value="Bacteria"/>
</dbReference>
<evidence type="ECO:0000259" key="3">
    <source>
        <dbReference type="Pfam" id="PF22735"/>
    </source>
</evidence>
<dbReference type="OrthoDB" id="473122at2"/>
<dbReference type="PANTHER" id="PTHR47485:SF1">
    <property type="entry name" value="THYLAKOID LUMENAL 17.4 KDA PROTEIN, CHLOROPLASTIC"/>
    <property type="match status" value="1"/>
</dbReference>
<dbReference type="InterPro" id="IPR001646">
    <property type="entry name" value="5peptide_repeat"/>
</dbReference>
<feature type="domain" description="NACHT N-terminal Helical" evidence="3">
    <location>
        <begin position="51"/>
        <end position="255"/>
    </location>
</feature>
<proteinExistence type="predicted"/>
<accession>Q119S0</accession>
<organism evidence="4">
    <name type="scientific">Trichodesmium erythraeum (strain IMS101)</name>
    <dbReference type="NCBI Taxonomy" id="203124"/>
    <lineage>
        <taxon>Bacteria</taxon>
        <taxon>Bacillati</taxon>
        <taxon>Cyanobacteriota</taxon>
        <taxon>Cyanophyceae</taxon>
        <taxon>Oscillatoriophycideae</taxon>
        <taxon>Oscillatoriales</taxon>
        <taxon>Microcoleaceae</taxon>
        <taxon>Trichodesmium</taxon>
    </lineage>
</organism>
<dbReference type="HOGENOM" id="CLU_008428_0_0_3"/>
<dbReference type="Pfam" id="PF00805">
    <property type="entry name" value="Pentapeptide"/>
    <property type="match status" value="2"/>
</dbReference>
<gene>
    <name evidence="4" type="ordered locus">Tery_0271</name>
</gene>
<dbReference type="KEGG" id="ter:Tery_0271"/>
<dbReference type="STRING" id="203124.Tery_0271"/>
<dbReference type="InterPro" id="IPR007111">
    <property type="entry name" value="NACHT_NTPase"/>
</dbReference>
<dbReference type="PANTHER" id="PTHR47485">
    <property type="entry name" value="THYLAKOID LUMENAL 17.4 KDA PROTEIN, CHLOROPLASTIC"/>
    <property type="match status" value="1"/>
</dbReference>
<dbReference type="AlphaFoldDB" id="Q119S0"/>
<reference evidence="4" key="1">
    <citation type="submission" date="2006-06" db="EMBL/GenBank/DDBJ databases">
        <title>Complete sequence of Trichodesmium erythraeum IMS101.</title>
        <authorList>
            <consortium name="US DOE Joint Genome Institute"/>
            <person name="Copeland A."/>
            <person name="Lucas S."/>
            <person name="Lapidus A."/>
            <person name="Barry K."/>
            <person name="Detter J.C."/>
            <person name="Glavina del Rio T."/>
            <person name="Hammon N."/>
            <person name="Israni S."/>
            <person name="Dalin E."/>
            <person name="Tice H."/>
            <person name="Pitluck S."/>
            <person name="Kiss H."/>
            <person name="Munk A.C."/>
            <person name="Brettin T."/>
            <person name="Bruce D."/>
            <person name="Han C."/>
            <person name="Tapia R."/>
            <person name="Gilna P."/>
            <person name="Schmutz J."/>
            <person name="Larimer F."/>
            <person name="Land M."/>
            <person name="Hauser L."/>
            <person name="Kyrpides N."/>
            <person name="Kim E."/>
            <person name="Richardson P."/>
        </authorList>
    </citation>
    <scope>NUCLEOTIDE SEQUENCE [LARGE SCALE GENOMIC DNA]</scope>
    <source>
        <strain evidence="4">IMS101</strain>
    </source>
</reference>
<evidence type="ECO:0000313" key="4">
    <source>
        <dbReference type="EMBL" id="ABG49754.1"/>
    </source>
</evidence>